<dbReference type="Gene3D" id="1.50.10.20">
    <property type="match status" value="1"/>
</dbReference>
<dbReference type="RefSeq" id="WP_377497478.1">
    <property type="nucleotide sequence ID" value="NZ_JBHMDO010000033.1"/>
</dbReference>
<dbReference type="InterPro" id="IPR053169">
    <property type="entry name" value="MUG_Protein"/>
</dbReference>
<dbReference type="EMBL" id="JBHMDO010000033">
    <property type="protein sequence ID" value="MFB9328309.1"/>
    <property type="molecule type" value="Genomic_DNA"/>
</dbReference>
<protein>
    <submittedName>
        <fullName evidence="1">Glycoside hydrolase family 76 protein</fullName>
    </submittedName>
</protein>
<keyword evidence="2" id="KW-1185">Reference proteome</keyword>
<gene>
    <name evidence="1" type="ORF">ACFFSY_20460</name>
</gene>
<sequence>MSESRANLVAQGSSGISGTWASRAEQAQADFRRLFWNEERGVMDQAVPCDGACNEHWIYWWHAHVIDVLVDELERDGNSERDAFLERVLRNTIRWNGGTLLHNYYDDMEWMALALLRAYESTGQAVYKQGALQLWDDIKTAWNDHMGGGMAWKKDQLDYKNTPANAPASILASRLYQLDGRAEDLEWALRIYRFNQERLVCPNTGFVWDGMNRLGDGKIDYDWKYTYCQGLFLGAGIELYRCTGEAGYLADAQRTAHAAVAELVDPQTGMLPREGNDDCGLFKGILVRYLVNLIRIQPALAEPWVRLLRHNAQTLWQRGRSESGLFSLSWMEEPEPIVQLSGQLSGIMLLEAMAALEREGFAEEDSTIE</sequence>
<dbReference type="PANTHER" id="PTHR47791:SF3">
    <property type="entry name" value="MEIOTICALLY UP-REGULATED GENE 191 PROTEIN"/>
    <property type="match status" value="1"/>
</dbReference>
<dbReference type="GO" id="GO:0016787">
    <property type="term" value="F:hydrolase activity"/>
    <property type="evidence" value="ECO:0007669"/>
    <property type="project" value="UniProtKB-KW"/>
</dbReference>
<proteinExistence type="predicted"/>
<accession>A0ABV5KT01</accession>
<dbReference type="Pfam" id="PF03663">
    <property type="entry name" value="Glyco_hydro_76"/>
    <property type="match status" value="1"/>
</dbReference>
<reference evidence="1 2" key="1">
    <citation type="submission" date="2024-09" db="EMBL/GenBank/DDBJ databases">
        <authorList>
            <person name="Sun Q."/>
            <person name="Mori K."/>
        </authorList>
    </citation>
    <scope>NUCLEOTIDE SEQUENCE [LARGE SCALE GENOMIC DNA]</scope>
    <source>
        <strain evidence="1 2">TISTR 2452</strain>
    </source>
</reference>
<keyword evidence="1" id="KW-0378">Hydrolase</keyword>
<dbReference type="InterPro" id="IPR005198">
    <property type="entry name" value="Glyco_hydro_76"/>
</dbReference>
<organism evidence="1 2">
    <name type="scientific">Paenibacillus aurantiacus</name>
    <dbReference type="NCBI Taxonomy" id="1936118"/>
    <lineage>
        <taxon>Bacteria</taxon>
        <taxon>Bacillati</taxon>
        <taxon>Bacillota</taxon>
        <taxon>Bacilli</taxon>
        <taxon>Bacillales</taxon>
        <taxon>Paenibacillaceae</taxon>
        <taxon>Paenibacillus</taxon>
    </lineage>
</organism>
<evidence type="ECO:0000313" key="2">
    <source>
        <dbReference type="Proteomes" id="UP001589747"/>
    </source>
</evidence>
<dbReference type="InterPro" id="IPR008928">
    <property type="entry name" value="6-hairpin_glycosidase_sf"/>
</dbReference>
<name>A0ABV5KT01_9BACL</name>
<dbReference type="SUPFAM" id="SSF48208">
    <property type="entry name" value="Six-hairpin glycosidases"/>
    <property type="match status" value="1"/>
</dbReference>
<comment type="caution">
    <text evidence="1">The sequence shown here is derived from an EMBL/GenBank/DDBJ whole genome shotgun (WGS) entry which is preliminary data.</text>
</comment>
<dbReference type="PANTHER" id="PTHR47791">
    <property type="entry name" value="MEIOTICALLY UP-REGULATED GENE 191 PROTEIN"/>
    <property type="match status" value="1"/>
</dbReference>
<dbReference type="Proteomes" id="UP001589747">
    <property type="component" value="Unassembled WGS sequence"/>
</dbReference>
<evidence type="ECO:0000313" key="1">
    <source>
        <dbReference type="EMBL" id="MFB9328309.1"/>
    </source>
</evidence>